<evidence type="ECO:0000313" key="4">
    <source>
        <dbReference type="Proteomes" id="UP000332933"/>
    </source>
</evidence>
<protein>
    <submittedName>
        <fullName evidence="3">Aste57867_11374 protein</fullName>
    </submittedName>
</protein>
<accession>A0A485KST5</accession>
<evidence type="ECO:0000313" key="3">
    <source>
        <dbReference type="EMBL" id="VFT88236.1"/>
    </source>
</evidence>
<evidence type="ECO:0000256" key="1">
    <source>
        <dbReference type="SAM" id="MobiDB-lite"/>
    </source>
</evidence>
<sequence>MGKSTRDRKRRFEFQTPQKEASPFLYKKKQRNDPEDCNSPVDSTEMTPPRPTTIHRSENQHTKSPTPTNRSGRRNQSEIEHRIRRQLSNNNEQLRLQIFDTLCTVLHKKIQQNATSSKSKAACTKNQFVHILETAASIVKTEFASNLNFKLAKPQHDTVNSIVSTLENKLMALERCDKNWQTFHDMVPATLDIEDPTNEAARPQELQTLECLNTRAQLVREQQHLATRVKDVGTKMHFLESSLNEVERMMDVSQAIRSSLFDSFHASEFKGYSHVQSPKEAIKALMALFS</sequence>
<keyword evidence="4" id="KW-1185">Reference proteome</keyword>
<dbReference type="EMBL" id="CAADRA010005295">
    <property type="protein sequence ID" value="VFT88236.1"/>
    <property type="molecule type" value="Genomic_DNA"/>
</dbReference>
<evidence type="ECO:0000313" key="2">
    <source>
        <dbReference type="EMBL" id="KAF0697978.1"/>
    </source>
</evidence>
<gene>
    <name evidence="3" type="primary">Aste57867_11374</name>
    <name evidence="2" type="ORF">As57867_011332</name>
    <name evidence="3" type="ORF">ASTE57867_11374</name>
</gene>
<feature type="region of interest" description="Disordered" evidence="1">
    <location>
        <begin position="1"/>
        <end position="78"/>
    </location>
</feature>
<proteinExistence type="predicted"/>
<reference evidence="2" key="2">
    <citation type="submission" date="2019-06" db="EMBL/GenBank/DDBJ databases">
        <title>Genomics analysis of Aphanomyces spp. identifies a new class of oomycete effector associated with host adaptation.</title>
        <authorList>
            <person name="Gaulin E."/>
        </authorList>
    </citation>
    <scope>NUCLEOTIDE SEQUENCE</scope>
    <source>
        <strain evidence="2">CBS 578.67</strain>
    </source>
</reference>
<reference evidence="3 4" key="1">
    <citation type="submission" date="2019-03" db="EMBL/GenBank/DDBJ databases">
        <authorList>
            <person name="Gaulin E."/>
            <person name="Dumas B."/>
        </authorList>
    </citation>
    <scope>NUCLEOTIDE SEQUENCE [LARGE SCALE GENOMIC DNA]</scope>
    <source>
        <strain evidence="3">CBS 568.67</strain>
    </source>
</reference>
<dbReference type="OrthoDB" id="167401at2759"/>
<feature type="compositionally biased region" description="Basic residues" evidence="1">
    <location>
        <begin position="1"/>
        <end position="11"/>
    </location>
</feature>
<name>A0A485KST5_9STRA</name>
<dbReference type="Proteomes" id="UP000332933">
    <property type="component" value="Unassembled WGS sequence"/>
</dbReference>
<dbReference type="AlphaFoldDB" id="A0A485KST5"/>
<organism evidence="3 4">
    <name type="scientific">Aphanomyces stellatus</name>
    <dbReference type="NCBI Taxonomy" id="120398"/>
    <lineage>
        <taxon>Eukaryota</taxon>
        <taxon>Sar</taxon>
        <taxon>Stramenopiles</taxon>
        <taxon>Oomycota</taxon>
        <taxon>Saprolegniomycetes</taxon>
        <taxon>Saprolegniales</taxon>
        <taxon>Verrucalvaceae</taxon>
        <taxon>Aphanomyces</taxon>
    </lineage>
</organism>
<dbReference type="EMBL" id="VJMH01005274">
    <property type="protein sequence ID" value="KAF0697978.1"/>
    <property type="molecule type" value="Genomic_DNA"/>
</dbReference>